<dbReference type="AlphaFoldDB" id="A0A5C5WUE8"/>
<dbReference type="Proteomes" id="UP000316598">
    <property type="component" value="Unassembled WGS sequence"/>
</dbReference>
<dbReference type="RefSeq" id="WP_146513817.1">
    <property type="nucleotide sequence ID" value="NZ_SJPI01000001.1"/>
</dbReference>
<reference evidence="2 3" key="1">
    <citation type="submission" date="2019-02" db="EMBL/GenBank/DDBJ databases">
        <title>Deep-cultivation of Planctomycetes and their phenomic and genomic characterization uncovers novel biology.</title>
        <authorList>
            <person name="Wiegand S."/>
            <person name="Jogler M."/>
            <person name="Boedeker C."/>
            <person name="Pinto D."/>
            <person name="Vollmers J."/>
            <person name="Rivas-Marin E."/>
            <person name="Kohn T."/>
            <person name="Peeters S.H."/>
            <person name="Heuer A."/>
            <person name="Rast P."/>
            <person name="Oberbeckmann S."/>
            <person name="Bunk B."/>
            <person name="Jeske O."/>
            <person name="Meyerdierks A."/>
            <person name="Storesund J.E."/>
            <person name="Kallscheuer N."/>
            <person name="Luecker S."/>
            <person name="Lage O.M."/>
            <person name="Pohl T."/>
            <person name="Merkel B.J."/>
            <person name="Hornburger P."/>
            <person name="Mueller R.-W."/>
            <person name="Bruemmer F."/>
            <person name="Labrenz M."/>
            <person name="Spormann A.M."/>
            <person name="Op Den Camp H."/>
            <person name="Overmann J."/>
            <person name="Amann R."/>
            <person name="Jetten M.S.M."/>
            <person name="Mascher T."/>
            <person name="Medema M.H."/>
            <person name="Devos D.P."/>
            <person name="Kaster A.-K."/>
            <person name="Ovreas L."/>
            <person name="Rohde M."/>
            <person name="Galperin M.Y."/>
            <person name="Jogler C."/>
        </authorList>
    </citation>
    <scope>NUCLEOTIDE SEQUENCE [LARGE SCALE GENOMIC DNA]</scope>
    <source>
        <strain evidence="2 3">Pla22</strain>
    </source>
</reference>
<feature type="transmembrane region" description="Helical" evidence="1">
    <location>
        <begin position="237"/>
        <end position="257"/>
    </location>
</feature>
<name>A0A5C5WUE8_9BACT</name>
<evidence type="ECO:0000313" key="2">
    <source>
        <dbReference type="EMBL" id="TWT53635.1"/>
    </source>
</evidence>
<gene>
    <name evidence="2" type="ORF">Pla22_12650</name>
</gene>
<dbReference type="OrthoDB" id="277876at2"/>
<proteinExistence type="predicted"/>
<feature type="transmembrane region" description="Helical" evidence="1">
    <location>
        <begin position="78"/>
        <end position="95"/>
    </location>
</feature>
<organism evidence="2 3">
    <name type="scientific">Rubripirellula amarantea</name>
    <dbReference type="NCBI Taxonomy" id="2527999"/>
    <lineage>
        <taxon>Bacteria</taxon>
        <taxon>Pseudomonadati</taxon>
        <taxon>Planctomycetota</taxon>
        <taxon>Planctomycetia</taxon>
        <taxon>Pirellulales</taxon>
        <taxon>Pirellulaceae</taxon>
        <taxon>Rubripirellula</taxon>
    </lineage>
</organism>
<keyword evidence="1" id="KW-1133">Transmembrane helix</keyword>
<feature type="transmembrane region" description="Helical" evidence="1">
    <location>
        <begin position="51"/>
        <end position="71"/>
    </location>
</feature>
<feature type="transmembrane region" description="Helical" evidence="1">
    <location>
        <begin position="20"/>
        <end position="39"/>
    </location>
</feature>
<evidence type="ECO:0000256" key="1">
    <source>
        <dbReference type="SAM" id="Phobius"/>
    </source>
</evidence>
<dbReference type="EMBL" id="SJPI01000001">
    <property type="protein sequence ID" value="TWT53635.1"/>
    <property type="molecule type" value="Genomic_DNA"/>
</dbReference>
<accession>A0A5C5WUE8</accession>
<feature type="transmembrane region" description="Helical" evidence="1">
    <location>
        <begin position="140"/>
        <end position="157"/>
    </location>
</feature>
<sequence length="271" mass="30202">MTPTPTPHQVDSFAIGRNWWWMPIFIAFVQVLATGMVQLVSDFHGEKAIDWWVLAILFFAGPTVGAILISPGCRCPQCFTAVASCLFGFLVFRLFDNVTSAFFILSIGLAVILSAWMRWTRTPPYRIRPSRRSGNASMSIRWLLVFTAIMAALITGLRTLNLNGELPRIIGMFLPSCFAMALGSWLAASGSAQTRWLVVALGFVLLTLAYLAQTYAITLGIDTYLPHWFMQLDDKEVRLLLVAPAATLVITTTIHRCQVQVNLLGRRCRSK</sequence>
<feature type="transmembrane region" description="Helical" evidence="1">
    <location>
        <begin position="101"/>
        <end position="119"/>
    </location>
</feature>
<evidence type="ECO:0000313" key="3">
    <source>
        <dbReference type="Proteomes" id="UP000316598"/>
    </source>
</evidence>
<keyword evidence="1" id="KW-0472">Membrane</keyword>
<feature type="transmembrane region" description="Helical" evidence="1">
    <location>
        <begin position="169"/>
        <end position="189"/>
    </location>
</feature>
<keyword evidence="1" id="KW-0812">Transmembrane</keyword>
<protein>
    <submittedName>
        <fullName evidence="2">Uncharacterized protein</fullName>
    </submittedName>
</protein>
<comment type="caution">
    <text evidence="2">The sequence shown here is derived from an EMBL/GenBank/DDBJ whole genome shotgun (WGS) entry which is preliminary data.</text>
</comment>
<feature type="transmembrane region" description="Helical" evidence="1">
    <location>
        <begin position="196"/>
        <end position="217"/>
    </location>
</feature>
<keyword evidence="3" id="KW-1185">Reference proteome</keyword>